<name>A0A7J3JRQ3_9CREN</name>
<keyword evidence="1" id="KW-0472">Membrane</keyword>
<organism evidence="2">
    <name type="scientific">Ignisphaera aggregans</name>
    <dbReference type="NCBI Taxonomy" id="334771"/>
    <lineage>
        <taxon>Archaea</taxon>
        <taxon>Thermoproteota</taxon>
        <taxon>Thermoprotei</taxon>
        <taxon>Desulfurococcales</taxon>
        <taxon>Desulfurococcaceae</taxon>
        <taxon>Ignisphaera</taxon>
    </lineage>
</organism>
<protein>
    <recommendedName>
        <fullName evidence="3">DUF4350 domain-containing protein</fullName>
    </recommendedName>
</protein>
<dbReference type="EMBL" id="DTBZ01000130">
    <property type="protein sequence ID" value="HGQ18681.1"/>
    <property type="molecule type" value="Genomic_DNA"/>
</dbReference>
<keyword evidence="1" id="KW-1133">Transmembrane helix</keyword>
<sequence length="395" mass="45263">MKLKTFILLIIIVIIFFQALEKECRGLTYTGASPYNSNWDGTALLLKVYRESYGNVVIIDNWLSLYLGRHNKDSCNILLIVSPEKRYSLLEKFIIYKLVYEEGYSIVIFDEGPYSSELLSYLNVPVFIRGYNYIKSVSGSPIVQGKVLLNNTTISLLFAYVSPITIYDENTCKAIAFIKDTVVGATCNIGGKRFLVMGDGSIVTNSVLIYESVLNPYVILSKYVVLSICNASNDITIYIDSTKYRMRLATIEELMELGYGPETILSILLNPSRYISVLLLYIDEYSPGTFILYFIVLAFVLITILANRILFGDKSRLYSQSKLLEGNTYRSMNRKNVDDIIRIACNIIKEFKEDRKYKIKCKCKFKGFRKDACLKEFKSLIDNDKELRKRILYAM</sequence>
<reference evidence="2" key="1">
    <citation type="journal article" date="2020" name="mSystems">
        <title>Genome- and Community-Level Interaction Insights into Carbon Utilization and Element Cycling Functions of Hydrothermarchaeota in Hydrothermal Sediment.</title>
        <authorList>
            <person name="Zhou Z."/>
            <person name="Liu Y."/>
            <person name="Xu W."/>
            <person name="Pan J."/>
            <person name="Luo Z.H."/>
            <person name="Li M."/>
        </authorList>
    </citation>
    <scope>NUCLEOTIDE SEQUENCE [LARGE SCALE GENOMIC DNA]</scope>
    <source>
        <strain evidence="2">SpSt-657</strain>
    </source>
</reference>
<accession>A0A7J3JRQ3</accession>
<evidence type="ECO:0000256" key="1">
    <source>
        <dbReference type="SAM" id="Phobius"/>
    </source>
</evidence>
<feature type="transmembrane region" description="Helical" evidence="1">
    <location>
        <begin position="290"/>
        <end position="311"/>
    </location>
</feature>
<evidence type="ECO:0000313" key="2">
    <source>
        <dbReference type="EMBL" id="HGQ18681.1"/>
    </source>
</evidence>
<keyword evidence="1" id="KW-0812">Transmembrane</keyword>
<dbReference type="AlphaFoldDB" id="A0A7J3JRQ3"/>
<evidence type="ECO:0008006" key="3">
    <source>
        <dbReference type="Google" id="ProtNLM"/>
    </source>
</evidence>
<gene>
    <name evidence="2" type="ORF">ENU30_06910</name>
</gene>
<proteinExistence type="predicted"/>
<comment type="caution">
    <text evidence="2">The sequence shown here is derived from an EMBL/GenBank/DDBJ whole genome shotgun (WGS) entry which is preliminary data.</text>
</comment>